<keyword evidence="7" id="KW-1185">Reference proteome</keyword>
<dbReference type="EMBL" id="JAFCIX010000102">
    <property type="protein sequence ID" value="KAH6598578.1"/>
    <property type="molecule type" value="Genomic_DNA"/>
</dbReference>
<keyword evidence="2 5" id="KW-0575">Peroxidase</keyword>
<dbReference type="PANTHER" id="PTHR11592:SF78">
    <property type="entry name" value="GLUTATHIONE PEROXIDASE"/>
    <property type="match status" value="1"/>
</dbReference>
<dbReference type="PIRSF" id="PIRSF000303">
    <property type="entry name" value="Glutathion_perox"/>
    <property type="match status" value="1"/>
</dbReference>
<dbReference type="InterPro" id="IPR000889">
    <property type="entry name" value="Glutathione_peroxidase"/>
</dbReference>
<dbReference type="PROSITE" id="PS51355">
    <property type="entry name" value="GLUTATHIONE_PEROXID_3"/>
    <property type="match status" value="1"/>
</dbReference>
<protein>
    <recommendedName>
        <fullName evidence="5">Glutathione peroxidase</fullName>
    </recommendedName>
</protein>
<dbReference type="InterPro" id="IPR036249">
    <property type="entry name" value="Thioredoxin-like_sf"/>
</dbReference>
<evidence type="ECO:0000256" key="4">
    <source>
        <dbReference type="ARBA" id="ARBA00049091"/>
    </source>
</evidence>
<name>A0ABQ8FHY4_9FUNG</name>
<evidence type="ECO:0000313" key="6">
    <source>
        <dbReference type="EMBL" id="KAH6598578.1"/>
    </source>
</evidence>
<dbReference type="PROSITE" id="PS00460">
    <property type="entry name" value="GLUTATHIONE_PEROXID_1"/>
    <property type="match status" value="1"/>
</dbReference>
<dbReference type="InterPro" id="IPR029760">
    <property type="entry name" value="GPX_CS"/>
</dbReference>
<comment type="catalytic activity">
    <reaction evidence="4">
        <text>a hydroperoxide + [thioredoxin]-dithiol = an alcohol + [thioredoxin]-disulfide + H2O</text>
        <dbReference type="Rhea" id="RHEA:62620"/>
        <dbReference type="Rhea" id="RHEA-COMP:10698"/>
        <dbReference type="Rhea" id="RHEA-COMP:10700"/>
        <dbReference type="ChEBI" id="CHEBI:15377"/>
        <dbReference type="ChEBI" id="CHEBI:29950"/>
        <dbReference type="ChEBI" id="CHEBI:30879"/>
        <dbReference type="ChEBI" id="CHEBI:35924"/>
        <dbReference type="ChEBI" id="CHEBI:50058"/>
        <dbReference type="EC" id="1.11.1.24"/>
    </reaction>
</comment>
<dbReference type="InterPro" id="IPR029759">
    <property type="entry name" value="GPX_AS"/>
</dbReference>
<comment type="similarity">
    <text evidence="1 5">Belongs to the glutathione peroxidase family.</text>
</comment>
<evidence type="ECO:0000256" key="3">
    <source>
        <dbReference type="ARBA" id="ARBA00023002"/>
    </source>
</evidence>
<evidence type="ECO:0000256" key="1">
    <source>
        <dbReference type="ARBA" id="ARBA00006926"/>
    </source>
</evidence>
<comment type="caution">
    <text evidence="6">The sequence shown here is derived from an EMBL/GenBank/DDBJ whole genome shotgun (WGS) entry which is preliminary data.</text>
</comment>
<dbReference type="Gene3D" id="3.40.30.10">
    <property type="entry name" value="Glutaredoxin"/>
    <property type="match status" value="1"/>
</dbReference>
<evidence type="ECO:0000256" key="5">
    <source>
        <dbReference type="RuleBase" id="RU000499"/>
    </source>
</evidence>
<dbReference type="PRINTS" id="PR01011">
    <property type="entry name" value="GLUTPROXDASE"/>
</dbReference>
<dbReference type="PANTHER" id="PTHR11592">
    <property type="entry name" value="GLUTATHIONE PEROXIDASE"/>
    <property type="match status" value="1"/>
</dbReference>
<evidence type="ECO:0000256" key="2">
    <source>
        <dbReference type="ARBA" id="ARBA00022559"/>
    </source>
</evidence>
<evidence type="ECO:0000313" key="7">
    <source>
        <dbReference type="Proteomes" id="UP001648503"/>
    </source>
</evidence>
<reference evidence="6 7" key="1">
    <citation type="submission" date="2021-02" db="EMBL/GenBank/DDBJ databases">
        <title>Variation within the Batrachochytrium salamandrivorans European outbreak.</title>
        <authorList>
            <person name="Kelly M."/>
            <person name="Pasmans F."/>
            <person name="Shea T.P."/>
            <person name="Munoz J.F."/>
            <person name="Carranza S."/>
            <person name="Cuomo C.A."/>
            <person name="Martel A."/>
        </authorList>
    </citation>
    <scope>NUCLEOTIDE SEQUENCE [LARGE SCALE GENOMIC DNA]</scope>
    <source>
        <strain evidence="6 7">AMFP18/2</strain>
    </source>
</reference>
<dbReference type="PROSITE" id="PS00763">
    <property type="entry name" value="GLUTATHIONE_PEROXID_2"/>
    <property type="match status" value="1"/>
</dbReference>
<dbReference type="CDD" id="cd00340">
    <property type="entry name" value="GSH_Peroxidase"/>
    <property type="match status" value="1"/>
</dbReference>
<accession>A0ABQ8FHY4</accession>
<dbReference type="SUPFAM" id="SSF52833">
    <property type="entry name" value="Thioredoxin-like"/>
    <property type="match status" value="1"/>
</dbReference>
<organism evidence="6 7">
    <name type="scientific">Batrachochytrium salamandrivorans</name>
    <dbReference type="NCBI Taxonomy" id="1357716"/>
    <lineage>
        <taxon>Eukaryota</taxon>
        <taxon>Fungi</taxon>
        <taxon>Fungi incertae sedis</taxon>
        <taxon>Chytridiomycota</taxon>
        <taxon>Chytridiomycota incertae sedis</taxon>
        <taxon>Chytridiomycetes</taxon>
        <taxon>Rhizophydiales</taxon>
        <taxon>Rhizophydiales incertae sedis</taxon>
        <taxon>Batrachochytrium</taxon>
    </lineage>
</organism>
<dbReference type="Pfam" id="PF00255">
    <property type="entry name" value="GSHPx"/>
    <property type="match status" value="1"/>
</dbReference>
<proteinExistence type="inferred from homology"/>
<keyword evidence="3 5" id="KW-0560">Oxidoreductase</keyword>
<sequence>MSDSSIYDIKVNDLRGGAVDLNQYKGKVLLIVNTASKCGLAPQLTGLEELHKKYSGQGLQVLGFPSNQFMGQEPNEGDAIAEVCQRNFGVSFPIMEKIDVNGDGAHPLYKYIKKEAPGFFGFEMIKWNFEKFLVDRTGKVVKRFAPTTTPQSIDSEIAQLLSPQ</sequence>
<dbReference type="Proteomes" id="UP001648503">
    <property type="component" value="Unassembled WGS sequence"/>
</dbReference>
<gene>
    <name evidence="6" type="ORF">BASA50_003616</name>
</gene>